<feature type="non-terminal residue" evidence="1">
    <location>
        <position position="1"/>
    </location>
</feature>
<dbReference type="EMBL" id="UINC01144292">
    <property type="protein sequence ID" value="SVD33713.1"/>
    <property type="molecule type" value="Genomic_DNA"/>
</dbReference>
<organism evidence="1">
    <name type="scientific">marine metagenome</name>
    <dbReference type="NCBI Taxonomy" id="408172"/>
    <lineage>
        <taxon>unclassified sequences</taxon>
        <taxon>metagenomes</taxon>
        <taxon>ecological metagenomes</taxon>
    </lineage>
</organism>
<proteinExistence type="predicted"/>
<dbReference type="Gene3D" id="3.40.50.1000">
    <property type="entry name" value="HAD superfamily/HAD-like"/>
    <property type="match status" value="1"/>
</dbReference>
<dbReference type="InterPro" id="IPR023214">
    <property type="entry name" value="HAD_sf"/>
</dbReference>
<sequence>CPSDAHNSIKAISDHVLKTKGGHGVVRELLDLIIEQKGK</sequence>
<evidence type="ECO:0008006" key="2">
    <source>
        <dbReference type="Google" id="ProtNLM"/>
    </source>
</evidence>
<evidence type="ECO:0000313" key="1">
    <source>
        <dbReference type="EMBL" id="SVD33713.1"/>
    </source>
</evidence>
<name>A0A382UHF0_9ZZZZ</name>
<accession>A0A382UHF0</accession>
<reference evidence="1" key="1">
    <citation type="submission" date="2018-05" db="EMBL/GenBank/DDBJ databases">
        <authorList>
            <person name="Lanie J.A."/>
            <person name="Ng W.-L."/>
            <person name="Kazmierczak K.M."/>
            <person name="Andrzejewski T.M."/>
            <person name="Davidsen T.M."/>
            <person name="Wayne K.J."/>
            <person name="Tettelin H."/>
            <person name="Glass J.I."/>
            <person name="Rusch D."/>
            <person name="Podicherti R."/>
            <person name="Tsui H.-C.T."/>
            <person name="Winkler M.E."/>
        </authorList>
    </citation>
    <scope>NUCLEOTIDE SEQUENCE</scope>
</reference>
<dbReference type="AlphaFoldDB" id="A0A382UHF0"/>
<gene>
    <name evidence="1" type="ORF">METZ01_LOCUS386567</name>
</gene>
<protein>
    <recommendedName>
        <fullName evidence="2">3-deoxy-D-manno-octulosonate 8-phosphate phosphatase</fullName>
    </recommendedName>
</protein>